<organism evidence="9 10">
    <name type="scientific">Proteiniclasticum aestuarii</name>
    <dbReference type="NCBI Taxonomy" id="2817862"/>
    <lineage>
        <taxon>Bacteria</taxon>
        <taxon>Bacillati</taxon>
        <taxon>Bacillota</taxon>
        <taxon>Clostridia</taxon>
        <taxon>Eubacteriales</taxon>
        <taxon>Clostridiaceae</taxon>
        <taxon>Proteiniclasticum</taxon>
    </lineage>
</organism>
<name>A0A939HDV7_9CLOT</name>
<dbReference type="SUPFAM" id="SSF55031">
    <property type="entry name" value="Bacterial exopeptidase dimerisation domain"/>
    <property type="match status" value="1"/>
</dbReference>
<gene>
    <name evidence="9" type="ORF">J3A84_13975</name>
</gene>
<dbReference type="GO" id="GO:0008777">
    <property type="term" value="F:acetylornithine deacetylase activity"/>
    <property type="evidence" value="ECO:0007669"/>
    <property type="project" value="TreeGrafter"/>
</dbReference>
<evidence type="ECO:0000256" key="2">
    <source>
        <dbReference type="ARBA" id="ARBA00006247"/>
    </source>
</evidence>
<dbReference type="InterPro" id="IPR010964">
    <property type="entry name" value="M20A_pepV-rel"/>
</dbReference>
<evidence type="ECO:0000256" key="4">
    <source>
        <dbReference type="ARBA" id="ARBA00022723"/>
    </source>
</evidence>
<dbReference type="Gene3D" id="3.30.70.360">
    <property type="match status" value="1"/>
</dbReference>
<dbReference type="PANTHER" id="PTHR43808">
    <property type="entry name" value="ACETYLORNITHINE DEACETYLASE"/>
    <property type="match status" value="1"/>
</dbReference>
<dbReference type="InterPro" id="IPR001261">
    <property type="entry name" value="ArgE/DapE_CS"/>
</dbReference>
<keyword evidence="4" id="KW-0479">Metal-binding</keyword>
<evidence type="ECO:0000256" key="1">
    <source>
        <dbReference type="ARBA" id="ARBA00001947"/>
    </source>
</evidence>
<evidence type="ECO:0000256" key="5">
    <source>
        <dbReference type="ARBA" id="ARBA00022801"/>
    </source>
</evidence>
<dbReference type="GO" id="GO:0006526">
    <property type="term" value="P:L-arginine biosynthetic process"/>
    <property type="evidence" value="ECO:0007669"/>
    <property type="project" value="TreeGrafter"/>
</dbReference>
<dbReference type="PANTHER" id="PTHR43808:SF31">
    <property type="entry name" value="N-ACETYL-L-CITRULLINE DEACETYLASE"/>
    <property type="match status" value="1"/>
</dbReference>
<keyword evidence="6" id="KW-0862">Zinc</keyword>
<accession>A0A939HDV7</accession>
<keyword evidence="7 9" id="KW-0224">Dipeptidase</keyword>
<protein>
    <submittedName>
        <fullName evidence="9">Sapep family Mn(2+)-dependent dipeptidase</fullName>
        <ecNumber evidence="9">3.4.13.-</ecNumber>
    </submittedName>
</protein>
<dbReference type="RefSeq" id="WP_207600665.1">
    <property type="nucleotide sequence ID" value="NZ_JAFNJU010000012.1"/>
</dbReference>
<evidence type="ECO:0000313" key="10">
    <source>
        <dbReference type="Proteomes" id="UP000664218"/>
    </source>
</evidence>
<keyword evidence="3" id="KW-0645">Protease</keyword>
<comment type="similarity">
    <text evidence="2">Belongs to the peptidase M20A family.</text>
</comment>
<evidence type="ECO:0000256" key="6">
    <source>
        <dbReference type="ARBA" id="ARBA00022833"/>
    </source>
</evidence>
<dbReference type="Gene3D" id="3.40.630.10">
    <property type="entry name" value="Zn peptidases"/>
    <property type="match status" value="2"/>
</dbReference>
<dbReference type="InterPro" id="IPR050072">
    <property type="entry name" value="Peptidase_M20A"/>
</dbReference>
<dbReference type="GO" id="GO:0008270">
    <property type="term" value="F:zinc ion binding"/>
    <property type="evidence" value="ECO:0007669"/>
    <property type="project" value="InterPro"/>
</dbReference>
<keyword evidence="5 9" id="KW-0378">Hydrolase</keyword>
<dbReference type="EC" id="3.4.13.-" evidence="9"/>
<dbReference type="Pfam" id="PF01546">
    <property type="entry name" value="Peptidase_M20"/>
    <property type="match status" value="1"/>
</dbReference>
<evidence type="ECO:0000313" key="9">
    <source>
        <dbReference type="EMBL" id="MBO1266141.1"/>
    </source>
</evidence>
<evidence type="ECO:0000256" key="7">
    <source>
        <dbReference type="ARBA" id="ARBA00022997"/>
    </source>
</evidence>
<keyword evidence="8" id="KW-0482">Metalloprotease</keyword>
<dbReference type="SUPFAM" id="SSF53187">
    <property type="entry name" value="Zn-dependent exopeptidases"/>
    <property type="match status" value="1"/>
</dbReference>
<dbReference type="NCBIfam" id="TIGR01887">
    <property type="entry name" value="dipeptidaselike"/>
    <property type="match status" value="1"/>
</dbReference>
<dbReference type="Proteomes" id="UP000664218">
    <property type="component" value="Unassembled WGS sequence"/>
</dbReference>
<dbReference type="GO" id="GO:0016805">
    <property type="term" value="F:dipeptidase activity"/>
    <property type="evidence" value="ECO:0007669"/>
    <property type="project" value="UniProtKB-KW"/>
</dbReference>
<dbReference type="GO" id="GO:0006508">
    <property type="term" value="P:proteolysis"/>
    <property type="evidence" value="ECO:0007669"/>
    <property type="project" value="UniProtKB-KW"/>
</dbReference>
<comment type="cofactor">
    <cofactor evidence="1">
        <name>Zn(2+)</name>
        <dbReference type="ChEBI" id="CHEBI:29105"/>
    </cofactor>
</comment>
<dbReference type="GO" id="GO:0008237">
    <property type="term" value="F:metallopeptidase activity"/>
    <property type="evidence" value="ECO:0007669"/>
    <property type="project" value="UniProtKB-KW"/>
</dbReference>
<reference evidence="9" key="1">
    <citation type="submission" date="2021-03" db="EMBL/GenBank/DDBJ databases">
        <title>Proteiniclasticum marinus sp. nov., isolated from tidal flat sediment.</title>
        <authorList>
            <person name="Namirimu T."/>
            <person name="Yang J.-A."/>
            <person name="Yang S.-H."/>
            <person name="Kim Y.-J."/>
            <person name="Kwon K.K."/>
        </authorList>
    </citation>
    <scope>NUCLEOTIDE SEQUENCE</scope>
    <source>
        <strain evidence="9">SCR006</strain>
    </source>
</reference>
<keyword evidence="10" id="KW-1185">Reference proteome</keyword>
<dbReference type="InterPro" id="IPR002933">
    <property type="entry name" value="Peptidase_M20"/>
</dbReference>
<evidence type="ECO:0000256" key="3">
    <source>
        <dbReference type="ARBA" id="ARBA00022670"/>
    </source>
</evidence>
<dbReference type="PROSITE" id="PS00758">
    <property type="entry name" value="ARGE_DAPE_CPG2_1"/>
    <property type="match status" value="1"/>
</dbReference>
<proteinExistence type="inferred from homology"/>
<sequence>MDVNRIIENNKDKLIEDVLKLVSYESVQGEAKEGMPAGEKVAAVLEETLAMGKSYGFRTMNVDGHAGVIEYGEGEDYVAVLGHLDVVPVGEGWTKNPLGEVSGDRIYGRGTMDDKGPMVAALHGLIAVKESGAPLKHRIRLIFGTSEETGGADIVNYLKSEKQPISGFTPDADFPAINAEMGILVIRLSKELKDHNLLSLEGGQAVNMVPDRASVRYLESGEEKSLSFEGVSAHGSTPHKGKNAISALIRGMKEKPLFSDLKDTLSVLEYNLAMDLDGHNMGVDLEDEASGKLVLNLGKIKLENNHLDTYINIRYPVTFSMEDVTEKIRSIFEKEGFSFEILSHDGPLYYPKDAAFIRKLMDVYAKETGDESEPLAIGGGTYAKMMQNIVAFGPLLPGREDTLHQLDEYILTEDLMTCARIYANAMIELAK</sequence>
<dbReference type="EMBL" id="JAFNJU010000012">
    <property type="protein sequence ID" value="MBO1266141.1"/>
    <property type="molecule type" value="Genomic_DNA"/>
</dbReference>
<evidence type="ECO:0000256" key="8">
    <source>
        <dbReference type="ARBA" id="ARBA00023049"/>
    </source>
</evidence>
<comment type="caution">
    <text evidence="9">The sequence shown here is derived from an EMBL/GenBank/DDBJ whole genome shotgun (WGS) entry which is preliminary data.</text>
</comment>
<dbReference type="AlphaFoldDB" id="A0A939HDV7"/>
<dbReference type="InterPro" id="IPR036264">
    <property type="entry name" value="Bact_exopeptidase_dim_dom"/>
</dbReference>